<evidence type="ECO:0000313" key="1">
    <source>
        <dbReference type="EMBL" id="KJH46899.1"/>
    </source>
</evidence>
<accession>A0A0D8XT18</accession>
<gene>
    <name evidence="1" type="ORF">DICVIV_07025</name>
</gene>
<organism evidence="1 2">
    <name type="scientific">Dictyocaulus viviparus</name>
    <name type="common">Bovine lungworm</name>
    <dbReference type="NCBI Taxonomy" id="29172"/>
    <lineage>
        <taxon>Eukaryota</taxon>
        <taxon>Metazoa</taxon>
        <taxon>Ecdysozoa</taxon>
        <taxon>Nematoda</taxon>
        <taxon>Chromadorea</taxon>
        <taxon>Rhabditida</taxon>
        <taxon>Rhabditina</taxon>
        <taxon>Rhabditomorpha</taxon>
        <taxon>Strongyloidea</taxon>
        <taxon>Metastrongylidae</taxon>
        <taxon>Dictyocaulus</taxon>
    </lineage>
</organism>
<dbReference type="PANTHER" id="PTHR12862:SF0">
    <property type="entry name" value="N-ACETYL-D-GLUCOSAMINE KINASE"/>
    <property type="match status" value="1"/>
</dbReference>
<evidence type="ECO:0008006" key="3">
    <source>
        <dbReference type="Google" id="ProtNLM"/>
    </source>
</evidence>
<reference evidence="2" key="2">
    <citation type="journal article" date="2016" name="Sci. Rep.">
        <title>Dictyocaulus viviparus genome, variome and transcriptome elucidate lungworm biology and support future intervention.</title>
        <authorList>
            <person name="McNulty S.N."/>
            <person name="Strube C."/>
            <person name="Rosa B.A."/>
            <person name="Martin J.C."/>
            <person name="Tyagi R."/>
            <person name="Choi Y.J."/>
            <person name="Wang Q."/>
            <person name="Hallsworth Pepin K."/>
            <person name="Zhang X."/>
            <person name="Ozersky P."/>
            <person name="Wilson R.K."/>
            <person name="Sternberg P.W."/>
            <person name="Gasser R.B."/>
            <person name="Mitreva M."/>
        </authorList>
    </citation>
    <scope>NUCLEOTIDE SEQUENCE [LARGE SCALE GENOMIC DNA]</scope>
    <source>
        <strain evidence="2">HannoverDv2000</strain>
    </source>
</reference>
<keyword evidence="2" id="KW-1185">Reference proteome</keyword>
<dbReference type="Proteomes" id="UP000053766">
    <property type="component" value="Unassembled WGS sequence"/>
</dbReference>
<dbReference type="Gene3D" id="3.30.420.40">
    <property type="match status" value="1"/>
</dbReference>
<dbReference type="InterPro" id="IPR039758">
    <property type="entry name" value="NAGK-like"/>
</dbReference>
<protein>
    <recommendedName>
        <fullName evidence="3">N-acetylglucosamine kinase</fullName>
    </recommendedName>
</protein>
<dbReference type="InterPro" id="IPR043129">
    <property type="entry name" value="ATPase_NBD"/>
</dbReference>
<dbReference type="EMBL" id="KN716329">
    <property type="protein sequence ID" value="KJH46899.1"/>
    <property type="molecule type" value="Genomic_DNA"/>
</dbReference>
<dbReference type="PANTHER" id="PTHR12862">
    <property type="entry name" value="BADF TYPE ATPASE DOMAIN-CONTAINING PROTEIN"/>
    <property type="match status" value="1"/>
</dbReference>
<sequence>MGPSCFGTVKRYIIGGIVLVAGTGSSCRVLLDDGRVYGVGGAIRLVFDEDDGVEIPRYSTHLIRSLLLKHFEIDDKVDILEHLYNTADPAINALFNDAGTILGKQFVVAAGHLPNEYRAEVNLILVGSVFLSWDVIKSGFIHAVQGSWIPKLHLYRPTDTIAIGAAVLVAKKANIDIHHLNNGEHIETIEFY</sequence>
<dbReference type="OrthoDB" id="311172at2759"/>
<dbReference type="GO" id="GO:0045127">
    <property type="term" value="F:N-acetylglucosamine kinase activity"/>
    <property type="evidence" value="ECO:0007669"/>
    <property type="project" value="InterPro"/>
</dbReference>
<proteinExistence type="predicted"/>
<dbReference type="STRING" id="29172.A0A0D8XT18"/>
<reference evidence="1 2" key="1">
    <citation type="submission" date="2013-11" db="EMBL/GenBank/DDBJ databases">
        <title>Draft genome of the bovine lungworm Dictyocaulus viviparus.</title>
        <authorList>
            <person name="Mitreva M."/>
        </authorList>
    </citation>
    <scope>NUCLEOTIDE SEQUENCE [LARGE SCALE GENOMIC DNA]</scope>
    <source>
        <strain evidence="1 2">HannoverDv2000</strain>
    </source>
</reference>
<name>A0A0D8XT18_DICVI</name>
<dbReference type="SUPFAM" id="SSF53067">
    <property type="entry name" value="Actin-like ATPase domain"/>
    <property type="match status" value="1"/>
</dbReference>
<evidence type="ECO:0000313" key="2">
    <source>
        <dbReference type="Proteomes" id="UP000053766"/>
    </source>
</evidence>
<dbReference type="AlphaFoldDB" id="A0A0D8XT18"/>